<keyword evidence="2" id="KW-1185">Reference proteome</keyword>
<dbReference type="GeneID" id="25339743"/>
<reference evidence="1" key="2">
    <citation type="submission" date="2013-10" db="EMBL/GenBank/DDBJ databases">
        <authorList>
            <person name="Aslett M."/>
        </authorList>
    </citation>
    <scope>NUCLEOTIDE SEQUENCE [LARGE SCALE GENOMIC DNA]</scope>
    <source>
        <strain evidence="1">Weybridge</strain>
    </source>
</reference>
<dbReference type="VEuPathDB" id="ToxoDB:EMWEY_00057570"/>
<name>U6M8R3_EIMMA</name>
<evidence type="ECO:0000313" key="1">
    <source>
        <dbReference type="EMBL" id="CDJ59463.1"/>
    </source>
</evidence>
<gene>
    <name evidence="1" type="ORF">EMWEY_00057570</name>
</gene>
<dbReference type="AlphaFoldDB" id="U6M8R3"/>
<proteinExistence type="predicted"/>
<organism evidence="1 2">
    <name type="scientific">Eimeria maxima</name>
    <name type="common">Coccidian parasite</name>
    <dbReference type="NCBI Taxonomy" id="5804"/>
    <lineage>
        <taxon>Eukaryota</taxon>
        <taxon>Sar</taxon>
        <taxon>Alveolata</taxon>
        <taxon>Apicomplexa</taxon>
        <taxon>Conoidasida</taxon>
        <taxon>Coccidia</taxon>
        <taxon>Eucoccidiorida</taxon>
        <taxon>Eimeriorina</taxon>
        <taxon>Eimeriidae</taxon>
        <taxon>Eimeria</taxon>
    </lineage>
</organism>
<feature type="non-terminal residue" evidence="1">
    <location>
        <position position="1"/>
    </location>
</feature>
<accession>U6M8R3</accession>
<dbReference type="EMBL" id="HG720434">
    <property type="protein sequence ID" value="CDJ59463.1"/>
    <property type="molecule type" value="Genomic_DNA"/>
</dbReference>
<evidence type="ECO:0000313" key="2">
    <source>
        <dbReference type="Proteomes" id="UP000030763"/>
    </source>
</evidence>
<sequence>VGRDCVAVLLEGMRASSFSLASPLPLVLRCLAGLSLSFSQLLTAALSSPELPLNFSTVALLQLACASSAEDIAVALCRNTLTLNCLRGPPGAPSRGLLRPGTLAQLLLLKKGPPHLKAQLVLSYYILCIDLEQQQTQRLLAAAANGGAVASLQHFAEEAAAVSNALQSLFHECSQGPPGVPAASAGSPALYVGATSASLGLPSASSGAPSASVGEGEGEGVGISFDCCGLRWGPFAVAEMLGLLDLRQAPAAAAKLLHRSLPRALLLMLLCCSSQPAAEEQTAFTETCGLILGDCMQQQDQQAELVQRLGALISTQLFGGPQQQPWQQQQRDSFPASTAEEVHAILRALIPQALAVSPCLSLRGPNSLLFRFIFNGFLHSWQAWGLQSKQPQQQQQEEQETDAVMEVLSAQTNYARSSLLQLLSPLLSESSACVSHQQQLQQRDTAELLGLQCWLFVCECGLHAFAAALNWGAKEALKQQVQQDGGCFFSLPYAALQRWQHLVAAAAAFLESNTNPPNPLAAATLSSLLDYPEVLTALQQYSFPSAAVAAAAATSVLTEGEAAAVQRESCSSSCVAIMLLYTIAKVSAAVAVAPHFACVIAGVP</sequence>
<dbReference type="Proteomes" id="UP000030763">
    <property type="component" value="Unassembled WGS sequence"/>
</dbReference>
<dbReference type="OrthoDB" id="354262at2759"/>
<dbReference type="RefSeq" id="XP_013336111.1">
    <property type="nucleotide sequence ID" value="XM_013480657.1"/>
</dbReference>
<reference evidence="1" key="1">
    <citation type="submission" date="2013-10" db="EMBL/GenBank/DDBJ databases">
        <title>Genomic analysis of the causative agents of coccidiosis in chickens.</title>
        <authorList>
            <person name="Reid A.J."/>
            <person name="Blake D."/>
            <person name="Billington K."/>
            <person name="Browne H."/>
            <person name="Dunn M."/>
            <person name="Hung S."/>
            <person name="Kawahara F."/>
            <person name="Miranda-Saavedra D."/>
            <person name="Mourier T."/>
            <person name="Nagra H."/>
            <person name="Otto T.D."/>
            <person name="Rawlings N."/>
            <person name="Sanchez A."/>
            <person name="Sanders M."/>
            <person name="Subramaniam C."/>
            <person name="Tay Y."/>
            <person name="Dear P."/>
            <person name="Doerig C."/>
            <person name="Gruber A."/>
            <person name="Parkinson J."/>
            <person name="Shirley M."/>
            <person name="Wan K.L."/>
            <person name="Berriman M."/>
            <person name="Tomley F."/>
            <person name="Pain A."/>
        </authorList>
    </citation>
    <scope>NUCLEOTIDE SEQUENCE [LARGE SCALE GENOMIC DNA]</scope>
    <source>
        <strain evidence="1">Weybridge</strain>
    </source>
</reference>
<protein>
    <submittedName>
        <fullName evidence="1">Uncharacterized protein</fullName>
    </submittedName>
</protein>